<keyword evidence="8" id="KW-1185">Reference proteome</keyword>
<evidence type="ECO:0000313" key="9">
    <source>
        <dbReference type="Proteomes" id="UP000295506"/>
    </source>
</evidence>
<dbReference type="EMBL" id="SOBK01000013">
    <property type="protein sequence ID" value="TDT86366.1"/>
    <property type="molecule type" value="Genomic_DNA"/>
</dbReference>
<reference evidence="6 8" key="1">
    <citation type="journal article" date="2016" name="Front. Microbiol.">
        <title>Genome Sequence of the Piezophilic, Mesophilic Sulfate-Reducing Bacterium Desulfovibrio indicus J2T.</title>
        <authorList>
            <person name="Cao J."/>
            <person name="Maignien L."/>
            <person name="Shao Z."/>
            <person name="Alain K."/>
            <person name="Jebbar M."/>
        </authorList>
    </citation>
    <scope>NUCLEOTIDE SEQUENCE [LARGE SCALE GENOMIC DNA]</scope>
    <source>
        <strain evidence="6 8">J2</strain>
    </source>
</reference>
<feature type="signal peptide" evidence="5">
    <location>
        <begin position="1"/>
        <end position="31"/>
    </location>
</feature>
<dbReference type="RefSeq" id="WP_066799019.1">
    <property type="nucleotide sequence ID" value="NZ_CP014206.1"/>
</dbReference>
<keyword evidence="4" id="KW-0408">Iron</keyword>
<evidence type="ECO:0000256" key="3">
    <source>
        <dbReference type="ARBA" id="ARBA00022723"/>
    </source>
</evidence>
<comment type="subcellular location">
    <subcellularLocation>
        <location evidence="1">Periplasm</location>
    </subcellularLocation>
</comment>
<dbReference type="InterPro" id="IPR006311">
    <property type="entry name" value="TAT_signal"/>
</dbReference>
<dbReference type="AlphaFoldDB" id="A0A140D911"/>
<keyword evidence="4" id="KW-0411">Iron-sulfur</keyword>
<dbReference type="GO" id="GO:0046872">
    <property type="term" value="F:metal ion binding"/>
    <property type="evidence" value="ECO:0007669"/>
    <property type="project" value="UniProtKB-KW"/>
</dbReference>
<dbReference type="GO" id="GO:0051536">
    <property type="term" value="F:iron-sulfur cluster binding"/>
    <property type="evidence" value="ECO:0007669"/>
    <property type="project" value="UniProtKB-KW"/>
</dbReference>
<evidence type="ECO:0000256" key="4">
    <source>
        <dbReference type="ARBA" id="ARBA00023014"/>
    </source>
</evidence>
<evidence type="ECO:0000256" key="2">
    <source>
        <dbReference type="ARBA" id="ARBA00011771"/>
    </source>
</evidence>
<dbReference type="Proteomes" id="UP000295506">
    <property type="component" value="Unassembled WGS sequence"/>
</dbReference>
<feature type="chain" id="PRO_5044548681" evidence="5">
    <location>
        <begin position="32"/>
        <end position="376"/>
    </location>
</feature>
<name>A0A140D911_9BACT</name>
<evidence type="ECO:0000256" key="1">
    <source>
        <dbReference type="ARBA" id="ARBA00004418"/>
    </source>
</evidence>
<evidence type="ECO:0000313" key="8">
    <source>
        <dbReference type="Proteomes" id="UP000055611"/>
    </source>
</evidence>
<reference evidence="7 9" key="2">
    <citation type="submission" date="2019-03" db="EMBL/GenBank/DDBJ databases">
        <title>Genomic Encyclopedia of Type Strains, Phase IV (KMG-IV): sequencing the most valuable type-strain genomes for metagenomic binning, comparative biology and taxonomic classification.</title>
        <authorList>
            <person name="Goeker M."/>
        </authorList>
    </citation>
    <scope>NUCLEOTIDE SEQUENCE [LARGE SCALE GENOMIC DNA]</scope>
    <source>
        <strain evidence="7 9">DSM 101483</strain>
    </source>
</reference>
<dbReference type="KEGG" id="dej:AWY79_00435"/>
<dbReference type="Proteomes" id="UP000055611">
    <property type="component" value="Chromosome"/>
</dbReference>
<accession>A0A140D911</accession>
<proteinExistence type="predicted"/>
<sequence>MPSELFNRRDFMKLGGLAGVALAMAALPATAQASPATVSLDECLAMDPQAMADASGPVSASWQSIRQAASAIRNPAVRAKVQAILDNPSPTLTRALGSAEKKGVYSELTAKGLLKDVAEADFLPPSQGSAVAPQPFWSAPGSGYQSHHAYPGGLCTHTGLNVRVSMALYDGYREVYDYMLDRDVVLAAQLLHDLHKPWVFQWNKNGESRTELSLAGTGEHHVLGVAESIVRGLPAEIVVAQACAHNHPRTEADEAQVVGWLTAAAIIAGKDPVAYGLLAPGGKTLPLPRRQEGFVTHLGDHDWVLTVPAAQWLIPVMEKVAVRDYKIAPADLKKKPFNQFRNYVFSQATIMSLYETMAAKGEAELVRTIHTIVIPA</sequence>
<dbReference type="EMBL" id="CP014206">
    <property type="protein sequence ID" value="AMK09678.1"/>
    <property type="molecule type" value="Genomic_DNA"/>
</dbReference>
<evidence type="ECO:0000313" key="6">
    <source>
        <dbReference type="EMBL" id="AMK09678.1"/>
    </source>
</evidence>
<dbReference type="NCBIfam" id="TIGR01409">
    <property type="entry name" value="TAT_signal_seq"/>
    <property type="match status" value="1"/>
</dbReference>
<comment type="subunit">
    <text evidence="2">Heterodimer of a large and a small subunit.</text>
</comment>
<protein>
    <submittedName>
        <fullName evidence="6">Metal-dependent phosphohydrolase</fullName>
    </submittedName>
    <submittedName>
        <fullName evidence="7">Secreted protein</fullName>
    </submittedName>
</protein>
<evidence type="ECO:0000313" key="7">
    <source>
        <dbReference type="EMBL" id="TDT86366.1"/>
    </source>
</evidence>
<dbReference type="OrthoDB" id="1624022at2"/>
<organism evidence="7 9">
    <name type="scientific">Pseudodesulfovibrio indicus</name>
    <dbReference type="NCBI Taxonomy" id="1716143"/>
    <lineage>
        <taxon>Bacteria</taxon>
        <taxon>Pseudomonadati</taxon>
        <taxon>Thermodesulfobacteriota</taxon>
        <taxon>Desulfovibrionia</taxon>
        <taxon>Desulfovibrionales</taxon>
        <taxon>Desulfovibrionaceae</taxon>
    </lineage>
</organism>
<dbReference type="PROSITE" id="PS51318">
    <property type="entry name" value="TAT"/>
    <property type="match status" value="1"/>
</dbReference>
<gene>
    <name evidence="6" type="ORF">AWY79_00435</name>
    <name evidence="7" type="ORF">EDC59_11340</name>
</gene>
<keyword evidence="3" id="KW-0479">Metal-binding</keyword>
<dbReference type="InterPro" id="IPR019546">
    <property type="entry name" value="TAT_signal_bac_arc"/>
</dbReference>
<dbReference type="GO" id="GO:0042597">
    <property type="term" value="C:periplasmic space"/>
    <property type="evidence" value="ECO:0007669"/>
    <property type="project" value="UniProtKB-SubCell"/>
</dbReference>
<evidence type="ECO:0000256" key="5">
    <source>
        <dbReference type="SAM" id="SignalP"/>
    </source>
</evidence>
<keyword evidence="5" id="KW-0732">Signal</keyword>